<dbReference type="STRING" id="37992.A0A4Z0ZH02"/>
<dbReference type="Proteomes" id="UP000297716">
    <property type="component" value="Unassembled WGS sequence"/>
</dbReference>
<accession>A0A4Z0ZH02</accession>
<reference evidence="1 2" key="1">
    <citation type="submission" date="2019-03" db="EMBL/GenBank/DDBJ databases">
        <title>Draft genome sequence of Xylaria hypoxylon DSM 108379, a ubiquitous saprotrophic-parasitic fungi on hardwood.</title>
        <authorList>
            <person name="Buettner E."/>
            <person name="Leonhardt S."/>
            <person name="Gebauer A.M."/>
            <person name="Liers C."/>
            <person name="Hofrichter M."/>
            <person name="Kellner H."/>
        </authorList>
    </citation>
    <scope>NUCLEOTIDE SEQUENCE [LARGE SCALE GENOMIC DNA]</scope>
    <source>
        <strain evidence="1 2">DSM 108379</strain>
    </source>
</reference>
<gene>
    <name evidence="1" type="ORF">E0Z10_g591</name>
</gene>
<comment type="caution">
    <text evidence="1">The sequence shown here is derived from an EMBL/GenBank/DDBJ whole genome shotgun (WGS) entry which is preliminary data.</text>
</comment>
<dbReference type="GO" id="GO:0001228">
    <property type="term" value="F:DNA-binding transcription activator activity, RNA polymerase II-specific"/>
    <property type="evidence" value="ECO:0007669"/>
    <property type="project" value="TreeGrafter"/>
</dbReference>
<organism evidence="1 2">
    <name type="scientific">Xylaria hypoxylon</name>
    <dbReference type="NCBI Taxonomy" id="37992"/>
    <lineage>
        <taxon>Eukaryota</taxon>
        <taxon>Fungi</taxon>
        <taxon>Dikarya</taxon>
        <taxon>Ascomycota</taxon>
        <taxon>Pezizomycotina</taxon>
        <taxon>Sordariomycetes</taxon>
        <taxon>Xylariomycetidae</taxon>
        <taxon>Xylariales</taxon>
        <taxon>Xylariaceae</taxon>
        <taxon>Xylaria</taxon>
    </lineage>
</organism>
<protein>
    <recommendedName>
        <fullName evidence="3">Transcription factor domain-containing protein</fullName>
    </recommendedName>
</protein>
<dbReference type="OrthoDB" id="3546279at2759"/>
<proteinExistence type="predicted"/>
<dbReference type="EMBL" id="SKBN01000005">
    <property type="protein sequence ID" value="TGJ88192.1"/>
    <property type="molecule type" value="Genomic_DNA"/>
</dbReference>
<evidence type="ECO:0000313" key="1">
    <source>
        <dbReference type="EMBL" id="TGJ88192.1"/>
    </source>
</evidence>
<dbReference type="AlphaFoldDB" id="A0A4Z0ZH02"/>
<sequence length="299" mass="33587">MIPGHSLASFEFKPQYSENPQIFQYLVPHITAVGSLHSIRQDKSREPELLPSAYEANVVASTAFRGIERDVNSKNWPSIILFTLCNLMFHFAASQSTAPSDFDYLEIFQRVLRGTGAIRKQLLMQVFTSGLVRQGRVCSGGTVSSHNIETHRALHLLTSATHPDGTPEATIAACSEALELLKKWVFMVDGYPKYWAHLFYWPCAVSQTFVLTLGERQPVATLIFIHWCAIMQRAPEAWFLDGWARRTAFAAMAAIPPTIDYDLLRWPMAVLDPGLGPRVHAAFEETEDVGEYSKMALLR</sequence>
<evidence type="ECO:0008006" key="3">
    <source>
        <dbReference type="Google" id="ProtNLM"/>
    </source>
</evidence>
<dbReference type="PANTHER" id="PTHR47784:SF4">
    <property type="entry name" value="ZN(II)2CYS6 TRANSCRIPTION FACTOR (EUROFUNG)"/>
    <property type="match status" value="1"/>
</dbReference>
<keyword evidence="2" id="KW-1185">Reference proteome</keyword>
<evidence type="ECO:0000313" key="2">
    <source>
        <dbReference type="Proteomes" id="UP000297716"/>
    </source>
</evidence>
<name>A0A4Z0ZH02_9PEZI</name>
<dbReference type="PANTHER" id="PTHR47784">
    <property type="entry name" value="STEROL UPTAKE CONTROL PROTEIN 2"/>
    <property type="match status" value="1"/>
</dbReference>
<dbReference type="InterPro" id="IPR053157">
    <property type="entry name" value="Sterol_Uptake_Regulator"/>
</dbReference>